<feature type="region of interest" description="Disordered" evidence="1">
    <location>
        <begin position="141"/>
        <end position="306"/>
    </location>
</feature>
<evidence type="ECO:0000256" key="1">
    <source>
        <dbReference type="SAM" id="MobiDB-lite"/>
    </source>
</evidence>
<dbReference type="Proteomes" id="UP001174936">
    <property type="component" value="Unassembled WGS sequence"/>
</dbReference>
<comment type="caution">
    <text evidence="2">The sequence shown here is derived from an EMBL/GenBank/DDBJ whole genome shotgun (WGS) entry which is preliminary data.</text>
</comment>
<sequence length="306" mass="34747">MPPLAANRQVQAQTKANSPEEGEIRDAAIKMEAYSSTEKAVVAQTAPPSAPKNHRVRAEQSSSNTPTQPRSTPMNRTYHGPGAQKQGTEDKLARLVEEDADLRDWLLMTNYYDVELRNKRLDRHRKVVALTAEKERIEAEQRKLIEEDEHDRMQGVVPTSVTPAPNSVPFTAPPTTVAPEQIDNSRANKEQVSAKRPLDAYEQHGRPEKYQRSSRPVSRDEFKPHAHRRTPSRGSSPPRHGHSHFRRDYSPRSRDYSPHRGPPYDNGYASYRRETGSDDRPVEVDLGQKGGQFSSKHRPFHPFSRP</sequence>
<protein>
    <submittedName>
        <fullName evidence="2">Uncharacterized protein</fullName>
    </submittedName>
</protein>
<proteinExistence type="predicted"/>
<feature type="compositionally biased region" description="Basic and acidic residues" evidence="1">
    <location>
        <begin position="141"/>
        <end position="153"/>
    </location>
</feature>
<feature type="compositionally biased region" description="Basic and acidic residues" evidence="1">
    <location>
        <begin position="246"/>
        <end position="258"/>
    </location>
</feature>
<evidence type="ECO:0000313" key="2">
    <source>
        <dbReference type="EMBL" id="KAK0640991.1"/>
    </source>
</evidence>
<organism evidence="2 3">
    <name type="scientific">Cercophora newfieldiana</name>
    <dbReference type="NCBI Taxonomy" id="92897"/>
    <lineage>
        <taxon>Eukaryota</taxon>
        <taxon>Fungi</taxon>
        <taxon>Dikarya</taxon>
        <taxon>Ascomycota</taxon>
        <taxon>Pezizomycotina</taxon>
        <taxon>Sordariomycetes</taxon>
        <taxon>Sordariomycetidae</taxon>
        <taxon>Sordariales</taxon>
        <taxon>Lasiosphaeriaceae</taxon>
        <taxon>Cercophora</taxon>
    </lineage>
</organism>
<feature type="compositionally biased region" description="Low complexity" evidence="1">
    <location>
        <begin position="168"/>
        <end position="179"/>
    </location>
</feature>
<feature type="compositionally biased region" description="Basic and acidic residues" evidence="1">
    <location>
        <begin position="186"/>
        <end position="224"/>
    </location>
</feature>
<gene>
    <name evidence="2" type="ORF">B0T16DRAFT_205717</name>
</gene>
<keyword evidence="3" id="KW-1185">Reference proteome</keyword>
<evidence type="ECO:0000313" key="3">
    <source>
        <dbReference type="Proteomes" id="UP001174936"/>
    </source>
</evidence>
<feature type="region of interest" description="Disordered" evidence="1">
    <location>
        <begin position="1"/>
        <end position="92"/>
    </location>
</feature>
<accession>A0AA39XWP8</accession>
<reference evidence="2" key="1">
    <citation type="submission" date="2023-06" db="EMBL/GenBank/DDBJ databases">
        <title>Genome-scale phylogeny and comparative genomics of the fungal order Sordariales.</title>
        <authorList>
            <consortium name="Lawrence Berkeley National Laboratory"/>
            <person name="Hensen N."/>
            <person name="Bonometti L."/>
            <person name="Westerberg I."/>
            <person name="Brannstrom I.O."/>
            <person name="Guillou S."/>
            <person name="Cros-Aarteil S."/>
            <person name="Calhoun S."/>
            <person name="Haridas S."/>
            <person name="Kuo A."/>
            <person name="Mondo S."/>
            <person name="Pangilinan J."/>
            <person name="Riley R."/>
            <person name="Labutti K."/>
            <person name="Andreopoulos B."/>
            <person name="Lipzen A."/>
            <person name="Chen C."/>
            <person name="Yanf M."/>
            <person name="Daum C."/>
            <person name="Ng V."/>
            <person name="Clum A."/>
            <person name="Steindorff A."/>
            <person name="Ohm R."/>
            <person name="Martin F."/>
            <person name="Silar P."/>
            <person name="Natvig D."/>
            <person name="Lalanne C."/>
            <person name="Gautier V."/>
            <person name="Ament-Velasquez S.L."/>
            <person name="Kruys A."/>
            <person name="Hutchinson M.I."/>
            <person name="Powell A.J."/>
            <person name="Barry K."/>
            <person name="Miller A.N."/>
            <person name="Grigoriev I.V."/>
            <person name="Debuchy R."/>
            <person name="Gladieux P."/>
            <person name="Thoren M.H."/>
            <person name="Johannesson H."/>
        </authorList>
    </citation>
    <scope>NUCLEOTIDE SEQUENCE</scope>
    <source>
        <strain evidence="2">SMH2532-1</strain>
    </source>
</reference>
<dbReference type="AlphaFoldDB" id="A0AA39XWP8"/>
<feature type="compositionally biased region" description="Polar residues" evidence="1">
    <location>
        <begin position="8"/>
        <end position="17"/>
    </location>
</feature>
<feature type="compositionally biased region" description="Polar residues" evidence="1">
    <location>
        <begin position="59"/>
        <end position="75"/>
    </location>
</feature>
<name>A0AA39XWP8_9PEZI</name>
<feature type="compositionally biased region" description="Basic and acidic residues" evidence="1">
    <location>
        <begin position="271"/>
        <end position="283"/>
    </location>
</feature>
<dbReference type="EMBL" id="JAULSV010000006">
    <property type="protein sequence ID" value="KAK0640991.1"/>
    <property type="molecule type" value="Genomic_DNA"/>
</dbReference>